<feature type="domain" description="Nitrile hydratase alpha/Thiocyanate hydrolase gamma" evidence="2">
    <location>
        <begin position="10"/>
        <end position="193"/>
    </location>
</feature>
<keyword evidence="1" id="KW-0479">Metal-binding</keyword>
<dbReference type="BioCyc" id="MetaCyc:MONOMER-16221"/>
<gene>
    <name evidence="3" type="primary">toyJ</name>
</gene>
<dbReference type="AlphaFoldDB" id="B6CWJ3"/>
<dbReference type="EMBL" id="EU573979">
    <property type="protein sequence ID" value="ACF06641.1"/>
    <property type="molecule type" value="Genomic_DNA"/>
</dbReference>
<dbReference type="GO" id="GO:0003824">
    <property type="term" value="F:catalytic activity"/>
    <property type="evidence" value="ECO:0007669"/>
    <property type="project" value="InterPro"/>
</dbReference>
<dbReference type="Gene3D" id="3.90.330.10">
    <property type="entry name" value="Nitrile hydratase alpha /Thiocyanate hydrolase gamma"/>
    <property type="match status" value="1"/>
</dbReference>
<name>B6CWJ3_STRRM</name>
<accession>B6CWJ3</accession>
<organism evidence="3">
    <name type="scientific">Streptomyces rimosus</name>
    <dbReference type="NCBI Taxonomy" id="1927"/>
    <lineage>
        <taxon>Bacteria</taxon>
        <taxon>Bacillati</taxon>
        <taxon>Actinomycetota</taxon>
        <taxon>Actinomycetes</taxon>
        <taxon>Kitasatosporales</taxon>
        <taxon>Streptomycetaceae</taxon>
        <taxon>Streptomyces</taxon>
    </lineage>
</organism>
<dbReference type="SUPFAM" id="SSF56209">
    <property type="entry name" value="Nitrile hydratase alpha chain"/>
    <property type="match status" value="1"/>
</dbReference>
<dbReference type="InterPro" id="IPR004232">
    <property type="entry name" value="CN_Hdrtase_a/SCN_Hdrlase_g"/>
</dbReference>
<dbReference type="Pfam" id="PF02979">
    <property type="entry name" value="NHase_alpha"/>
    <property type="match status" value="1"/>
</dbReference>
<evidence type="ECO:0000313" key="3">
    <source>
        <dbReference type="EMBL" id="ACF06641.1"/>
    </source>
</evidence>
<reference evidence="3" key="1">
    <citation type="journal article" date="2008" name="Chem. Biol.">
        <title>Deciphering deazapurine biosynthesis: pathway for pyrrolopyrimidine nucleosides toyocamycin and sangivamycin.</title>
        <authorList>
            <person name="McCarty R.M."/>
            <person name="Bandarian V."/>
        </authorList>
    </citation>
    <scope>NUCLEOTIDE SEQUENCE</scope>
</reference>
<dbReference type="SMR" id="B6CWJ3"/>
<dbReference type="GO" id="GO:0046914">
    <property type="term" value="F:transition metal ion binding"/>
    <property type="evidence" value="ECO:0007669"/>
    <property type="project" value="InterPro"/>
</dbReference>
<proteinExistence type="predicted"/>
<evidence type="ECO:0000259" key="2">
    <source>
        <dbReference type="Pfam" id="PF02979"/>
    </source>
</evidence>
<reference evidence="3" key="2">
    <citation type="submission" date="2008-03" db="EMBL/GenBank/DDBJ databases">
        <authorList>
            <person name="Mccarty R."/>
            <person name="Bandarian V."/>
        </authorList>
    </citation>
    <scope>NUCLEOTIDE SEQUENCE</scope>
</reference>
<dbReference type="BRENDA" id="4.2.1.84">
    <property type="organism ID" value="6084"/>
</dbReference>
<sequence>MSTEHVSLPIAARVRRLEERVIAAGLVTDEQLDTILEHNLSRATPFNGARLVARAWTSPDFRDLLLGEPAAALREMGLDGLLADDEHLRVVANTPTVHNVVVCTLCSCYPVLLLGPSPSWYKSDAYRARVVREPRAVLAEFGTVLPAEVDVRVWDASAEARYMVLPRRPAGTEGLDEEGLAARVTRAGLIGTAPV</sequence>
<dbReference type="InterPro" id="IPR036648">
    <property type="entry name" value="CN_Hdrase_a/SCN_Hdrase_g_sf"/>
</dbReference>
<protein>
    <submittedName>
        <fullName evidence="3">ToyJ</fullName>
    </submittedName>
</protein>
<evidence type="ECO:0000256" key="1">
    <source>
        <dbReference type="ARBA" id="ARBA00022723"/>
    </source>
</evidence>